<dbReference type="Proteomes" id="UP001215280">
    <property type="component" value="Unassembled WGS sequence"/>
</dbReference>
<evidence type="ECO:0000256" key="6">
    <source>
        <dbReference type="ARBA" id="ARBA00022692"/>
    </source>
</evidence>
<gene>
    <name evidence="17" type="ORF">DFH07DRAFT_814725</name>
</gene>
<feature type="domain" description="G" evidence="16">
    <location>
        <begin position="58"/>
        <end position="133"/>
    </location>
</feature>
<dbReference type="Gene3D" id="3.40.50.300">
    <property type="entry name" value="P-loop containing nucleotide triphosphate hydrolases"/>
    <property type="match status" value="1"/>
</dbReference>
<accession>A0AAD7JG21</accession>
<keyword evidence="4" id="KW-0150">Chloroplast</keyword>
<evidence type="ECO:0000256" key="4">
    <source>
        <dbReference type="ARBA" id="ARBA00022528"/>
    </source>
</evidence>
<comment type="caution">
    <text evidence="17">The sequence shown here is derived from an EMBL/GenBank/DDBJ whole genome shotgun (WGS) entry which is preliminary data.</text>
</comment>
<evidence type="ECO:0000256" key="11">
    <source>
        <dbReference type="ARBA" id="ARBA00022927"/>
    </source>
</evidence>
<keyword evidence="13" id="KW-0472">Membrane</keyword>
<evidence type="ECO:0000313" key="18">
    <source>
        <dbReference type="Proteomes" id="UP001215280"/>
    </source>
</evidence>
<keyword evidence="15" id="KW-0175">Coiled coil</keyword>
<keyword evidence="10" id="KW-0460">Magnesium</keyword>
<keyword evidence="5" id="KW-0934">Plastid</keyword>
<keyword evidence="9" id="KW-1002">Plastid outer membrane</keyword>
<dbReference type="AlphaFoldDB" id="A0AAD7JG21"/>
<dbReference type="CDD" id="cd00882">
    <property type="entry name" value="Ras_like_GTPase"/>
    <property type="match status" value="1"/>
</dbReference>
<dbReference type="Pfam" id="PF01926">
    <property type="entry name" value="MMR_HSR1"/>
    <property type="match status" value="1"/>
</dbReference>
<evidence type="ECO:0000256" key="5">
    <source>
        <dbReference type="ARBA" id="ARBA00022640"/>
    </source>
</evidence>
<evidence type="ECO:0000256" key="13">
    <source>
        <dbReference type="ARBA" id="ARBA00023136"/>
    </source>
</evidence>
<keyword evidence="7" id="KW-0479">Metal-binding</keyword>
<dbReference type="SUPFAM" id="SSF52540">
    <property type="entry name" value="P-loop containing nucleoside triphosphate hydrolases"/>
    <property type="match status" value="1"/>
</dbReference>
<keyword evidence="8 17" id="KW-0378">Hydrolase</keyword>
<comment type="cofactor">
    <cofactor evidence="1">
        <name>Mg(2+)</name>
        <dbReference type="ChEBI" id="CHEBI:18420"/>
    </cofactor>
</comment>
<dbReference type="InterPro" id="IPR027417">
    <property type="entry name" value="P-loop_NTPase"/>
</dbReference>
<reference evidence="17" key="1">
    <citation type="submission" date="2023-03" db="EMBL/GenBank/DDBJ databases">
        <title>Massive genome expansion in bonnet fungi (Mycena s.s.) driven by repeated elements and novel gene families across ecological guilds.</title>
        <authorList>
            <consortium name="Lawrence Berkeley National Laboratory"/>
            <person name="Harder C.B."/>
            <person name="Miyauchi S."/>
            <person name="Viragh M."/>
            <person name="Kuo A."/>
            <person name="Thoen E."/>
            <person name="Andreopoulos B."/>
            <person name="Lu D."/>
            <person name="Skrede I."/>
            <person name="Drula E."/>
            <person name="Henrissat B."/>
            <person name="Morin E."/>
            <person name="Kohler A."/>
            <person name="Barry K."/>
            <person name="LaButti K."/>
            <person name="Morin E."/>
            <person name="Salamov A."/>
            <person name="Lipzen A."/>
            <person name="Mereny Z."/>
            <person name="Hegedus B."/>
            <person name="Baldrian P."/>
            <person name="Stursova M."/>
            <person name="Weitz H."/>
            <person name="Taylor A."/>
            <person name="Grigoriev I.V."/>
            <person name="Nagy L.G."/>
            <person name="Martin F."/>
            <person name="Kauserud H."/>
        </authorList>
    </citation>
    <scope>NUCLEOTIDE SEQUENCE</scope>
    <source>
        <strain evidence="17">CBHHK188m</strain>
    </source>
</reference>
<dbReference type="GO" id="GO:0005525">
    <property type="term" value="F:GTP binding"/>
    <property type="evidence" value="ECO:0007669"/>
    <property type="project" value="InterPro"/>
</dbReference>
<dbReference type="EMBL" id="JARJLG010000044">
    <property type="protein sequence ID" value="KAJ7761969.1"/>
    <property type="molecule type" value="Genomic_DNA"/>
</dbReference>
<evidence type="ECO:0000256" key="7">
    <source>
        <dbReference type="ARBA" id="ARBA00022723"/>
    </source>
</evidence>
<comment type="subcellular location">
    <subcellularLocation>
        <location evidence="2">Membrane</location>
        <topology evidence="2">Single-pass membrane protein</topology>
    </subcellularLocation>
    <subcellularLocation>
        <location evidence="14">Plastid</location>
        <location evidence="14">Chloroplast outer membrane</location>
    </subcellularLocation>
</comment>
<protein>
    <submittedName>
        <fullName evidence="17">P-loop containing nucleoside triphosphate hydrolase protein</fullName>
    </submittedName>
</protein>
<dbReference type="PANTHER" id="PTHR10903:SF135">
    <property type="entry name" value="TRANSLOCASE OF CHLOROPLAST 120, CHLOROPLASTIC-RELATED"/>
    <property type="match status" value="1"/>
</dbReference>
<keyword evidence="3" id="KW-0813">Transport</keyword>
<evidence type="ECO:0000256" key="2">
    <source>
        <dbReference type="ARBA" id="ARBA00004167"/>
    </source>
</evidence>
<evidence type="ECO:0000256" key="8">
    <source>
        <dbReference type="ARBA" id="ARBA00022801"/>
    </source>
</evidence>
<keyword evidence="18" id="KW-1185">Reference proteome</keyword>
<feature type="coiled-coil region" evidence="15">
    <location>
        <begin position="266"/>
        <end position="398"/>
    </location>
</feature>
<evidence type="ECO:0000256" key="9">
    <source>
        <dbReference type="ARBA" id="ARBA00022805"/>
    </source>
</evidence>
<proteinExistence type="predicted"/>
<feature type="non-terminal residue" evidence="17">
    <location>
        <position position="435"/>
    </location>
</feature>
<evidence type="ECO:0000256" key="12">
    <source>
        <dbReference type="ARBA" id="ARBA00022989"/>
    </source>
</evidence>
<evidence type="ECO:0000313" key="17">
    <source>
        <dbReference type="EMBL" id="KAJ7761969.1"/>
    </source>
</evidence>
<dbReference type="GO" id="GO:0046872">
    <property type="term" value="F:metal ion binding"/>
    <property type="evidence" value="ECO:0007669"/>
    <property type="project" value="UniProtKB-KW"/>
</dbReference>
<dbReference type="InterPro" id="IPR006073">
    <property type="entry name" value="GTP-bd"/>
</dbReference>
<dbReference type="GO" id="GO:0016787">
    <property type="term" value="F:hydrolase activity"/>
    <property type="evidence" value="ECO:0007669"/>
    <property type="project" value="UniProtKB-KW"/>
</dbReference>
<dbReference type="GO" id="GO:0015031">
    <property type="term" value="P:protein transport"/>
    <property type="evidence" value="ECO:0007669"/>
    <property type="project" value="UniProtKB-KW"/>
</dbReference>
<keyword evidence="6" id="KW-0812">Transmembrane</keyword>
<evidence type="ECO:0000256" key="10">
    <source>
        <dbReference type="ARBA" id="ARBA00022842"/>
    </source>
</evidence>
<evidence type="ECO:0000256" key="3">
    <source>
        <dbReference type="ARBA" id="ARBA00022448"/>
    </source>
</evidence>
<evidence type="ECO:0000259" key="16">
    <source>
        <dbReference type="Pfam" id="PF01926"/>
    </source>
</evidence>
<organism evidence="17 18">
    <name type="scientific">Mycena maculata</name>
    <dbReference type="NCBI Taxonomy" id="230809"/>
    <lineage>
        <taxon>Eukaryota</taxon>
        <taxon>Fungi</taxon>
        <taxon>Dikarya</taxon>
        <taxon>Basidiomycota</taxon>
        <taxon>Agaricomycotina</taxon>
        <taxon>Agaricomycetes</taxon>
        <taxon>Agaricomycetidae</taxon>
        <taxon>Agaricales</taxon>
        <taxon>Marasmiineae</taxon>
        <taxon>Mycenaceae</taxon>
        <taxon>Mycena</taxon>
    </lineage>
</organism>
<dbReference type="InterPro" id="IPR045058">
    <property type="entry name" value="GIMA/IAN/Toc"/>
</dbReference>
<sequence>MTTPQALTLEAAKREYFTTASRALNDRACAEESVSQSDSTSRGTSVGDAVLEDDEVAIAVMGPTGSGKTSFINIVSGSNLRVGRSLQSCTSTVQVAPTFRMDDRWVTLIDTPGFDDTSRSDTDILTLIAAFLAKTYENGKRLAGVIYMHRISDVRMGGISTRNFKMFRQLCGESSLKNVVIVTNMWGEVGLEVGEAREAELASDERFFKPVLDKGARLLRHDNNVASAQTILQYLIGNQPRALRIQRELVDQGKDISQTAAGEELNRELAEQIKRHLQEMVVLQKEMKEAIREKDEETKKELEIETRKLQAEMARVQNDSLKLASDYTQQKAEREKRMAAVAEAAKRDAECAEANYRHQIQELEDRLHQSTTATNAEKEDIRHQLSELQQRYEEARNQWHPRRGFFGNIGRALDSVFHIVWVWRGPGKLHQRMVP</sequence>
<dbReference type="GO" id="GO:0016020">
    <property type="term" value="C:membrane"/>
    <property type="evidence" value="ECO:0007669"/>
    <property type="project" value="UniProtKB-SubCell"/>
</dbReference>
<evidence type="ECO:0000256" key="1">
    <source>
        <dbReference type="ARBA" id="ARBA00001946"/>
    </source>
</evidence>
<keyword evidence="12" id="KW-1133">Transmembrane helix</keyword>
<evidence type="ECO:0000256" key="15">
    <source>
        <dbReference type="SAM" id="Coils"/>
    </source>
</evidence>
<evidence type="ECO:0000256" key="14">
    <source>
        <dbReference type="ARBA" id="ARBA00024013"/>
    </source>
</evidence>
<dbReference type="PANTHER" id="PTHR10903">
    <property type="entry name" value="GTPASE, IMAP FAMILY MEMBER-RELATED"/>
    <property type="match status" value="1"/>
</dbReference>
<name>A0AAD7JG21_9AGAR</name>
<keyword evidence="11" id="KW-0653">Protein transport</keyword>